<comment type="caution">
    <text evidence="1">The sequence shown here is derived from an EMBL/GenBank/DDBJ whole genome shotgun (WGS) entry which is preliminary data.</text>
</comment>
<sequence>MSAKLAVGSLICPPVSSSVVARLFCPPLVILSPSSRSPSSHLTSVRMDYADQFFLDAWQGP</sequence>
<organism evidence="1 2">
    <name type="scientific">Entomophthora muscae</name>
    <dbReference type="NCBI Taxonomy" id="34485"/>
    <lineage>
        <taxon>Eukaryota</taxon>
        <taxon>Fungi</taxon>
        <taxon>Fungi incertae sedis</taxon>
        <taxon>Zoopagomycota</taxon>
        <taxon>Entomophthoromycotina</taxon>
        <taxon>Entomophthoromycetes</taxon>
        <taxon>Entomophthorales</taxon>
        <taxon>Entomophthoraceae</taxon>
        <taxon>Entomophthora</taxon>
    </lineage>
</organism>
<keyword evidence="2" id="KW-1185">Reference proteome</keyword>
<gene>
    <name evidence="1" type="ORF">DSO57_1000018</name>
</gene>
<evidence type="ECO:0000313" key="1">
    <source>
        <dbReference type="EMBL" id="KAJ9063425.1"/>
    </source>
</evidence>
<proteinExistence type="predicted"/>
<dbReference type="EMBL" id="QTSX02004971">
    <property type="protein sequence ID" value="KAJ9063425.1"/>
    <property type="molecule type" value="Genomic_DNA"/>
</dbReference>
<reference evidence="1" key="1">
    <citation type="submission" date="2022-04" db="EMBL/GenBank/DDBJ databases">
        <title>Genome of the entomopathogenic fungus Entomophthora muscae.</title>
        <authorList>
            <person name="Elya C."/>
            <person name="Lovett B.R."/>
            <person name="Lee E."/>
            <person name="Macias A.M."/>
            <person name="Hajek A.E."/>
            <person name="De Bivort B.L."/>
            <person name="Kasson M.T."/>
            <person name="De Fine Licht H.H."/>
            <person name="Stajich J.E."/>
        </authorList>
    </citation>
    <scope>NUCLEOTIDE SEQUENCE</scope>
    <source>
        <strain evidence="1">Berkeley</strain>
    </source>
</reference>
<name>A0ACC2SMA7_9FUNG</name>
<dbReference type="Proteomes" id="UP001165960">
    <property type="component" value="Unassembled WGS sequence"/>
</dbReference>
<accession>A0ACC2SMA7</accession>
<evidence type="ECO:0000313" key="2">
    <source>
        <dbReference type="Proteomes" id="UP001165960"/>
    </source>
</evidence>
<protein>
    <submittedName>
        <fullName evidence="1">Uncharacterized protein</fullName>
    </submittedName>
</protein>